<keyword evidence="4" id="KW-0967">Endosome</keyword>
<dbReference type="PANTHER" id="PTHR13678:SF27">
    <property type="entry name" value="LD45836P"/>
    <property type="match status" value="1"/>
</dbReference>
<reference evidence="11 12" key="2">
    <citation type="submission" date="2018-10" db="EMBL/GenBank/DDBJ databases">
        <authorList>
            <consortium name="Pathogen Informatics"/>
        </authorList>
    </citation>
    <scope>NUCLEOTIDE SEQUENCE [LARGE SCALE GENOMIC DNA]</scope>
</reference>
<evidence type="ECO:0000256" key="4">
    <source>
        <dbReference type="ARBA" id="ARBA00022753"/>
    </source>
</evidence>
<dbReference type="Pfam" id="PF07200">
    <property type="entry name" value="Mod_r"/>
    <property type="match status" value="1"/>
</dbReference>
<gene>
    <name evidence="11" type="ORF">EVEC_LOCUS9354</name>
</gene>
<evidence type="ECO:0000313" key="11">
    <source>
        <dbReference type="EMBL" id="VDD94603.1"/>
    </source>
</evidence>
<comment type="function">
    <text evidence="6">Component of the ESCRT-I complex, a regulator of vesicular trafficking process. Required for the sorting of endocytic ubiquitinated cargos into multivesicular bodies. May be involved in cell growth and differentiation.</text>
</comment>
<feature type="coiled-coil region" evidence="8">
    <location>
        <begin position="78"/>
        <end position="112"/>
    </location>
</feature>
<dbReference type="Proteomes" id="UP000274131">
    <property type="component" value="Unassembled WGS sequence"/>
</dbReference>
<accession>A0A0N4VGQ6</accession>
<feature type="region of interest" description="Disordered" evidence="9">
    <location>
        <begin position="208"/>
        <end position="227"/>
    </location>
</feature>
<evidence type="ECO:0000256" key="6">
    <source>
        <dbReference type="ARBA" id="ARBA00025010"/>
    </source>
</evidence>
<dbReference type="PROSITE" id="PS51314">
    <property type="entry name" value="VPS37_C"/>
    <property type="match status" value="1"/>
</dbReference>
<dbReference type="GO" id="GO:0043162">
    <property type="term" value="P:ubiquitin-dependent protein catabolic process via the multivesicular body sorting pathway"/>
    <property type="evidence" value="ECO:0007669"/>
    <property type="project" value="TreeGrafter"/>
</dbReference>
<keyword evidence="8" id="KW-0175">Coiled coil</keyword>
<dbReference type="STRING" id="51028.A0A0N4VGQ6"/>
<feature type="domain" description="VPS37 C-terminal" evidence="10">
    <location>
        <begin position="96"/>
        <end position="185"/>
    </location>
</feature>
<dbReference type="EMBL" id="UXUI01009982">
    <property type="protein sequence ID" value="VDD94603.1"/>
    <property type="molecule type" value="Genomic_DNA"/>
</dbReference>
<dbReference type="GO" id="GO:0000813">
    <property type="term" value="C:ESCRT I complex"/>
    <property type="evidence" value="ECO:0007669"/>
    <property type="project" value="UniProtKB-ARBA"/>
</dbReference>
<protein>
    <submittedName>
        <fullName evidence="13">VPS37 C-terminal domain-containing protein</fullName>
    </submittedName>
</protein>
<dbReference type="InterPro" id="IPR009851">
    <property type="entry name" value="Mod_r"/>
</dbReference>
<evidence type="ECO:0000256" key="1">
    <source>
        <dbReference type="ARBA" id="ARBA00004633"/>
    </source>
</evidence>
<sequence length="227" mass="25430">MGDLSSFDAVLETAVASAIASIRNLSYEQLNEMLNDDSKINSLVDTVPQVSFLPEQRDLCSAQNKSLSEYNLSQEPQLEAAKMKLLKTYEETKKLKEEVTELKQKLDSLSEQRSLDTLSAVLQASAQSADDESDAIVEQYLGSEIEVEPFLDKFIEKKTLAHMRKIKSEKLLALLRQQRYPAMKTSMSHSKGYKGMSTSCSAGTPYPSQYTGGYPQPPMPQPRHSFY</sequence>
<evidence type="ECO:0000256" key="8">
    <source>
        <dbReference type="SAM" id="Coils"/>
    </source>
</evidence>
<proteinExistence type="inferred from homology"/>
<evidence type="ECO:0000313" key="12">
    <source>
        <dbReference type="Proteomes" id="UP000274131"/>
    </source>
</evidence>
<comment type="subcellular location">
    <subcellularLocation>
        <location evidence="1">Late endosome membrane</location>
        <topology evidence="1">Peripheral membrane protein</topology>
    </subcellularLocation>
</comment>
<reference evidence="13" key="1">
    <citation type="submission" date="2017-02" db="UniProtKB">
        <authorList>
            <consortium name="WormBaseParasite"/>
        </authorList>
    </citation>
    <scope>IDENTIFICATION</scope>
</reference>
<evidence type="ECO:0000256" key="2">
    <source>
        <dbReference type="ARBA" id="ARBA00007617"/>
    </source>
</evidence>
<dbReference type="GO" id="GO:0006612">
    <property type="term" value="P:protein targeting to membrane"/>
    <property type="evidence" value="ECO:0007669"/>
    <property type="project" value="TreeGrafter"/>
</dbReference>
<dbReference type="WBParaSite" id="EVEC_0000998801-mRNA-1">
    <property type="protein sequence ID" value="EVEC_0000998801-mRNA-1"/>
    <property type="gene ID" value="EVEC_0000998801"/>
</dbReference>
<keyword evidence="12" id="KW-1185">Reference proteome</keyword>
<evidence type="ECO:0000259" key="10">
    <source>
        <dbReference type="PROSITE" id="PS51314"/>
    </source>
</evidence>
<dbReference type="AlphaFoldDB" id="A0A0N4VGQ6"/>
<dbReference type="OrthoDB" id="10004364at2759"/>
<dbReference type="PANTHER" id="PTHR13678">
    <property type="entry name" value="VACUOLAR PROTEIN SORTING-ASSOCIATED PROTEIN 37"/>
    <property type="match status" value="1"/>
</dbReference>
<dbReference type="Gene3D" id="1.10.287.660">
    <property type="entry name" value="Helix hairpin bin"/>
    <property type="match status" value="1"/>
</dbReference>
<evidence type="ECO:0000313" key="13">
    <source>
        <dbReference type="WBParaSite" id="EVEC_0000998801-mRNA-1"/>
    </source>
</evidence>
<organism evidence="13">
    <name type="scientific">Enterobius vermicularis</name>
    <name type="common">Human pinworm</name>
    <dbReference type="NCBI Taxonomy" id="51028"/>
    <lineage>
        <taxon>Eukaryota</taxon>
        <taxon>Metazoa</taxon>
        <taxon>Ecdysozoa</taxon>
        <taxon>Nematoda</taxon>
        <taxon>Chromadorea</taxon>
        <taxon>Rhabditida</taxon>
        <taxon>Spirurina</taxon>
        <taxon>Oxyuridomorpha</taxon>
        <taxon>Oxyuroidea</taxon>
        <taxon>Oxyuridae</taxon>
        <taxon>Enterobius</taxon>
    </lineage>
</organism>
<evidence type="ECO:0000256" key="9">
    <source>
        <dbReference type="SAM" id="MobiDB-lite"/>
    </source>
</evidence>
<evidence type="ECO:0000256" key="5">
    <source>
        <dbReference type="ARBA" id="ARBA00022927"/>
    </source>
</evidence>
<comment type="similarity">
    <text evidence="2">Belongs to the VPS37 family.</text>
</comment>
<keyword evidence="3 7" id="KW-0813">Transport</keyword>
<dbReference type="InterPro" id="IPR029012">
    <property type="entry name" value="Helix_hairpin_bin_sf"/>
</dbReference>
<dbReference type="SUPFAM" id="SSF140111">
    <property type="entry name" value="Endosomal sorting complex assembly domain"/>
    <property type="match status" value="1"/>
</dbReference>
<keyword evidence="5 7" id="KW-0653">Protein transport</keyword>
<dbReference type="GO" id="GO:0006623">
    <property type="term" value="P:protein targeting to vacuole"/>
    <property type="evidence" value="ECO:0007669"/>
    <property type="project" value="TreeGrafter"/>
</dbReference>
<name>A0A0N4VGQ6_ENTVE</name>
<evidence type="ECO:0000256" key="7">
    <source>
        <dbReference type="PROSITE-ProRule" id="PRU00646"/>
    </source>
</evidence>
<evidence type="ECO:0000256" key="3">
    <source>
        <dbReference type="ARBA" id="ARBA00022448"/>
    </source>
</evidence>
<dbReference type="GO" id="GO:0031902">
    <property type="term" value="C:late endosome membrane"/>
    <property type="evidence" value="ECO:0007669"/>
    <property type="project" value="UniProtKB-SubCell"/>
</dbReference>
<dbReference type="InterPro" id="IPR037202">
    <property type="entry name" value="ESCRT_assembly_dom"/>
</dbReference>